<dbReference type="PANTHER" id="PTHR11432">
    <property type="entry name" value="NADH DEHYDROGENASE SUBUNIT 1"/>
    <property type="match status" value="1"/>
</dbReference>
<dbReference type="RefSeq" id="YP_009040701.1">
    <property type="nucleotide sequence ID" value="NC_024280.1"/>
</dbReference>
<name>A0A060BIY2_9AVES</name>
<comment type="catalytic activity">
    <reaction evidence="11 13">
        <text>a ubiquinone + NADH + 5 H(+)(in) = a ubiquinol + NAD(+) + 4 H(+)(out)</text>
        <dbReference type="Rhea" id="RHEA:29091"/>
        <dbReference type="Rhea" id="RHEA-COMP:9565"/>
        <dbReference type="Rhea" id="RHEA-COMP:9566"/>
        <dbReference type="ChEBI" id="CHEBI:15378"/>
        <dbReference type="ChEBI" id="CHEBI:16389"/>
        <dbReference type="ChEBI" id="CHEBI:17976"/>
        <dbReference type="ChEBI" id="CHEBI:57540"/>
        <dbReference type="ChEBI" id="CHEBI:57945"/>
        <dbReference type="EC" id="7.1.1.2"/>
    </reaction>
</comment>
<evidence type="ECO:0000256" key="10">
    <source>
        <dbReference type="ARBA" id="ARBA00023136"/>
    </source>
</evidence>
<feature type="transmembrane region" description="Helical" evidence="14">
    <location>
        <begin position="300"/>
        <end position="321"/>
    </location>
</feature>
<evidence type="ECO:0000256" key="14">
    <source>
        <dbReference type="SAM" id="Phobius"/>
    </source>
</evidence>
<keyword evidence="7" id="KW-0249">Electron transport</keyword>
<dbReference type="GO" id="GO:0009060">
    <property type="term" value="P:aerobic respiration"/>
    <property type="evidence" value="ECO:0007669"/>
    <property type="project" value="TreeGrafter"/>
</dbReference>
<dbReference type="Pfam" id="PF00146">
    <property type="entry name" value="NADHdh"/>
    <property type="match status" value="1"/>
</dbReference>
<dbReference type="PROSITE" id="PS00668">
    <property type="entry name" value="COMPLEX1_ND1_2"/>
    <property type="match status" value="1"/>
</dbReference>
<dbReference type="CTD" id="4535"/>
<organism evidence="15">
    <name type="scientific">Ceryle rudis</name>
    <dbReference type="NCBI Taxonomy" id="325335"/>
    <lineage>
        <taxon>Eukaryota</taxon>
        <taxon>Metazoa</taxon>
        <taxon>Chordata</taxon>
        <taxon>Craniata</taxon>
        <taxon>Vertebrata</taxon>
        <taxon>Euteleostomi</taxon>
        <taxon>Archelosauria</taxon>
        <taxon>Archosauria</taxon>
        <taxon>Dinosauria</taxon>
        <taxon>Saurischia</taxon>
        <taxon>Theropoda</taxon>
        <taxon>Coelurosauria</taxon>
        <taxon>Aves</taxon>
        <taxon>Neognathae</taxon>
        <taxon>Neoaves</taxon>
        <taxon>Telluraves</taxon>
        <taxon>Coraciimorphae</taxon>
        <taxon>Coraciiformes</taxon>
        <taxon>Cerylidae</taxon>
        <taxon>Ceryle</taxon>
    </lineage>
</organism>
<dbReference type="PROSITE" id="PS00667">
    <property type="entry name" value="COMPLEX1_ND1_1"/>
    <property type="match status" value="1"/>
</dbReference>
<dbReference type="GO" id="GO:0003954">
    <property type="term" value="F:NADH dehydrogenase activity"/>
    <property type="evidence" value="ECO:0007669"/>
    <property type="project" value="TreeGrafter"/>
</dbReference>
<keyword evidence="10 14" id="KW-0472">Membrane</keyword>
<evidence type="ECO:0000256" key="1">
    <source>
        <dbReference type="ARBA" id="ARBA00004141"/>
    </source>
</evidence>
<dbReference type="InterPro" id="IPR001694">
    <property type="entry name" value="NADH_UbQ_OxRdtase_su1/FPO"/>
</dbReference>
<feature type="transmembrane region" description="Helical" evidence="14">
    <location>
        <begin position="149"/>
        <end position="167"/>
    </location>
</feature>
<feature type="transmembrane region" description="Helical" evidence="14">
    <location>
        <begin position="179"/>
        <end position="198"/>
    </location>
</feature>
<dbReference type="EC" id="7.1.1.2" evidence="3 13"/>
<geneLocation type="mitochondrion" evidence="15"/>
<evidence type="ECO:0000256" key="12">
    <source>
        <dbReference type="RuleBase" id="RU000471"/>
    </source>
</evidence>
<evidence type="ECO:0000256" key="13">
    <source>
        <dbReference type="RuleBase" id="RU000473"/>
    </source>
</evidence>
<feature type="transmembrane region" description="Helical" evidence="14">
    <location>
        <begin position="261"/>
        <end position="280"/>
    </location>
</feature>
<evidence type="ECO:0000313" key="15">
    <source>
        <dbReference type="EMBL" id="AIA77300.1"/>
    </source>
</evidence>
<comment type="similarity">
    <text evidence="2 12">Belongs to the complex I subunit 1 family.</text>
</comment>
<keyword evidence="8 14" id="KW-1133">Transmembrane helix</keyword>
<reference evidence="15" key="1">
    <citation type="submission" date="2014-02" db="EMBL/GenBank/DDBJ databases">
        <authorList>
            <person name="Zou Y."/>
            <person name="Bi X."/>
            <person name="Huang L."/>
            <person name="Jing M."/>
        </authorList>
    </citation>
    <scope>NUCLEOTIDE SEQUENCE</scope>
</reference>
<dbReference type="InterPro" id="IPR018086">
    <property type="entry name" value="NADH_UbQ_OxRdtase_su1_CS"/>
</dbReference>
<protein>
    <recommendedName>
        <fullName evidence="4 13">NADH-ubiquinone oxidoreductase chain 1</fullName>
        <ecNumber evidence="3 13">7.1.1.2</ecNumber>
    </recommendedName>
</protein>
<evidence type="ECO:0000256" key="8">
    <source>
        <dbReference type="ARBA" id="ARBA00022989"/>
    </source>
</evidence>
<evidence type="ECO:0000256" key="3">
    <source>
        <dbReference type="ARBA" id="ARBA00012944"/>
    </source>
</evidence>
<evidence type="ECO:0000256" key="11">
    <source>
        <dbReference type="ARBA" id="ARBA00049551"/>
    </source>
</evidence>
<feature type="transmembrane region" description="Helical" evidence="14">
    <location>
        <begin position="76"/>
        <end position="96"/>
    </location>
</feature>
<keyword evidence="13 15" id="KW-0496">Mitochondrion</keyword>
<proteinExistence type="inferred from homology"/>
<comment type="subcellular location">
    <subcellularLocation>
        <location evidence="1">Membrane</location>
        <topology evidence="1">Multi-pass membrane protein</topology>
    </subcellularLocation>
    <subcellularLocation>
        <location evidence="12">Mitochondrion inner membrane</location>
        <topology evidence="12">Multi-pass membrane protein</topology>
    </subcellularLocation>
</comment>
<dbReference type="EMBL" id="KJ461938">
    <property type="protein sequence ID" value="AIA77300.1"/>
    <property type="molecule type" value="Genomic_DNA"/>
</dbReference>
<dbReference type="HAMAP" id="MF_01350">
    <property type="entry name" value="NDH1_NuoH"/>
    <property type="match status" value="1"/>
</dbReference>
<evidence type="ECO:0000256" key="7">
    <source>
        <dbReference type="ARBA" id="ARBA00022982"/>
    </source>
</evidence>
<sequence>MIWPSSMTNLIMTLSYAIPVLIAVAFLTLVERKILSYMQSRKGPNVVGPFGLLQPIADGVKLFIKEPILPSTSSPMLFITTPMLALLLAITIWIPLPLPFSLADLNLGLLFLLAMSSLAVYSILWSGWASNSKYALIGALRAVAQTISYEVTLAIILLSMIILSGNYNLNTLTTTQEPLYLIFSSWPLAMMWYISTLAETNRAPFDLTEGESELVSGFNVEYAAGPFALFFLAEYANIMLMNMLTTILFLNPSALGLPPELFSMALATKVLILSTTFLWIRASYPRFRYDQLMHLLWKNFLPLTLALCLWHTSMPICYAGLPPYL</sequence>
<dbReference type="GO" id="GO:0005743">
    <property type="term" value="C:mitochondrial inner membrane"/>
    <property type="evidence" value="ECO:0007669"/>
    <property type="project" value="UniProtKB-SubCell"/>
</dbReference>
<evidence type="ECO:0000256" key="5">
    <source>
        <dbReference type="ARBA" id="ARBA00022660"/>
    </source>
</evidence>
<keyword evidence="13" id="KW-0830">Ubiquinone</keyword>
<evidence type="ECO:0000256" key="9">
    <source>
        <dbReference type="ARBA" id="ARBA00023027"/>
    </source>
</evidence>
<keyword evidence="5" id="KW-0679">Respiratory chain</keyword>
<feature type="transmembrane region" description="Helical" evidence="14">
    <location>
        <begin position="108"/>
        <end position="128"/>
    </location>
</feature>
<keyword evidence="9 12" id="KW-0520">NAD</keyword>
<evidence type="ECO:0000256" key="2">
    <source>
        <dbReference type="ARBA" id="ARBA00010535"/>
    </source>
</evidence>
<dbReference type="AlphaFoldDB" id="A0A060BIY2"/>
<evidence type="ECO:0000256" key="4">
    <source>
        <dbReference type="ARBA" id="ARBA00021009"/>
    </source>
</evidence>
<evidence type="ECO:0000256" key="6">
    <source>
        <dbReference type="ARBA" id="ARBA00022692"/>
    </source>
</evidence>
<feature type="transmembrane region" description="Helical" evidence="14">
    <location>
        <begin position="6"/>
        <end position="30"/>
    </location>
</feature>
<dbReference type="GeneID" id="19591971"/>
<dbReference type="GO" id="GO:0008137">
    <property type="term" value="F:NADH dehydrogenase (ubiquinone) activity"/>
    <property type="evidence" value="ECO:0007669"/>
    <property type="project" value="UniProtKB-EC"/>
</dbReference>
<gene>
    <name evidence="15" type="primary">ND1</name>
</gene>
<feature type="transmembrane region" description="Helical" evidence="14">
    <location>
        <begin position="227"/>
        <end position="249"/>
    </location>
</feature>
<keyword evidence="6 12" id="KW-0812">Transmembrane</keyword>
<dbReference type="PANTHER" id="PTHR11432:SF3">
    <property type="entry name" value="NADH-UBIQUINONE OXIDOREDUCTASE CHAIN 1"/>
    <property type="match status" value="1"/>
</dbReference>
<accession>A0A060BIY2</accession>
<keyword evidence="5" id="KW-0813">Transport</keyword>